<dbReference type="Proteomes" id="UP001602322">
    <property type="component" value="Unassembled WGS sequence"/>
</dbReference>
<gene>
    <name evidence="5" type="ORF">ACFY8O_03225</name>
</gene>
<dbReference type="SUPFAM" id="SSF116734">
    <property type="entry name" value="DNA methylase specificity domain"/>
    <property type="match status" value="2"/>
</dbReference>
<proteinExistence type="inferred from homology"/>
<name>A0ABW6X188_9ACTN</name>
<feature type="domain" description="Type I restriction modification DNA specificity" evidence="4">
    <location>
        <begin position="8"/>
        <end position="159"/>
    </location>
</feature>
<evidence type="ECO:0000259" key="4">
    <source>
        <dbReference type="Pfam" id="PF01420"/>
    </source>
</evidence>
<keyword evidence="6" id="KW-1185">Reference proteome</keyword>
<comment type="similarity">
    <text evidence="1">Belongs to the type-I restriction system S methylase family.</text>
</comment>
<dbReference type="PANTHER" id="PTHR30408:SF12">
    <property type="entry name" value="TYPE I RESTRICTION ENZYME MJAVIII SPECIFICITY SUBUNIT"/>
    <property type="match status" value="1"/>
</dbReference>
<dbReference type="InterPro" id="IPR044946">
    <property type="entry name" value="Restrct_endonuc_typeI_TRD_sf"/>
</dbReference>
<keyword evidence="5" id="KW-0540">Nuclease</keyword>
<keyword evidence="5" id="KW-0255">Endonuclease</keyword>
<evidence type="ECO:0000256" key="1">
    <source>
        <dbReference type="ARBA" id="ARBA00010923"/>
    </source>
</evidence>
<dbReference type="RefSeq" id="WP_387898314.1">
    <property type="nucleotide sequence ID" value="NZ_JBIBEG010000001.1"/>
</dbReference>
<evidence type="ECO:0000313" key="6">
    <source>
        <dbReference type="Proteomes" id="UP001602322"/>
    </source>
</evidence>
<keyword evidence="2" id="KW-0680">Restriction system</keyword>
<reference evidence="5 6" key="1">
    <citation type="submission" date="2024-10" db="EMBL/GenBank/DDBJ databases">
        <title>The Natural Products Discovery Center: Release of the First 8490 Sequenced Strains for Exploring Actinobacteria Biosynthetic Diversity.</title>
        <authorList>
            <person name="Kalkreuter E."/>
            <person name="Kautsar S.A."/>
            <person name="Yang D."/>
            <person name="Bader C.D."/>
            <person name="Teijaro C.N."/>
            <person name="Fluegel L."/>
            <person name="Davis C.M."/>
            <person name="Simpson J.R."/>
            <person name="Lauterbach L."/>
            <person name="Steele A.D."/>
            <person name="Gui C."/>
            <person name="Meng S."/>
            <person name="Li G."/>
            <person name="Viehrig K."/>
            <person name="Ye F."/>
            <person name="Su P."/>
            <person name="Kiefer A.F."/>
            <person name="Nichols A."/>
            <person name="Cepeda A.J."/>
            <person name="Yan W."/>
            <person name="Fan B."/>
            <person name="Jiang Y."/>
            <person name="Adhikari A."/>
            <person name="Zheng C.-J."/>
            <person name="Schuster L."/>
            <person name="Cowan T.M."/>
            <person name="Smanski M.J."/>
            <person name="Chevrette M.G."/>
            <person name="De Carvalho L.P.S."/>
            <person name="Shen B."/>
        </authorList>
    </citation>
    <scope>NUCLEOTIDE SEQUENCE [LARGE SCALE GENOMIC DNA]</scope>
    <source>
        <strain evidence="5 6">NPDC012540</strain>
    </source>
</reference>
<dbReference type="Gene3D" id="3.90.220.20">
    <property type="entry name" value="DNA methylase specificity domains"/>
    <property type="match status" value="2"/>
</dbReference>
<organism evidence="5 6">
    <name type="scientific">Streptomyces argenteolus</name>
    <dbReference type="NCBI Taxonomy" id="67274"/>
    <lineage>
        <taxon>Bacteria</taxon>
        <taxon>Bacillati</taxon>
        <taxon>Actinomycetota</taxon>
        <taxon>Actinomycetes</taxon>
        <taxon>Kitasatosporales</taxon>
        <taxon>Streptomycetaceae</taxon>
        <taxon>Streptomyces</taxon>
    </lineage>
</organism>
<accession>A0ABW6X188</accession>
<dbReference type="InterPro" id="IPR052021">
    <property type="entry name" value="Type-I_RS_S_subunit"/>
</dbReference>
<dbReference type="PANTHER" id="PTHR30408">
    <property type="entry name" value="TYPE-1 RESTRICTION ENZYME ECOKI SPECIFICITY PROTEIN"/>
    <property type="match status" value="1"/>
</dbReference>
<keyword evidence="3" id="KW-0238">DNA-binding</keyword>
<sequence length="382" mass="41344">MTTSDYQESGVPFIRGVNLARGVFVDSDFVFISDEKADEIESAVVASGDLIFTRKGTVGQVSMIPREPLYDRYVISGSQVKARVDESKAVPEFLYYWFVSPAGRRSILEHAVTTGVPSLANSLASIRGLMVPCPPLAEQRSVAAFLGALDDKIAVNERIATTARGLGMALFVQAIQGDGAVDVEVDSVVNALMRGVAPKYSDAPDELIVLNQKCIRDGRVNLSPARRTLGEKVKPPKLLNRNDVLVNSTGVGTLGRVARWTSDSKATVDSHVTIVRFDAQQVDPVCAGFAMLRAQPDIEAMGEGSTGQTELRRAQVGGLEITLPSTSRQRELRVKLDSLEDRADQALIESVALAALRDTLLPQLMSGRLRVKDAEKIVEDHA</sequence>
<keyword evidence="5" id="KW-0378">Hydrolase</keyword>
<evidence type="ECO:0000256" key="3">
    <source>
        <dbReference type="ARBA" id="ARBA00023125"/>
    </source>
</evidence>
<comment type="caution">
    <text evidence="5">The sequence shown here is derived from an EMBL/GenBank/DDBJ whole genome shotgun (WGS) entry which is preliminary data.</text>
</comment>
<dbReference type="GO" id="GO:0004519">
    <property type="term" value="F:endonuclease activity"/>
    <property type="evidence" value="ECO:0007669"/>
    <property type="project" value="UniProtKB-KW"/>
</dbReference>
<dbReference type="InterPro" id="IPR000055">
    <property type="entry name" value="Restrct_endonuc_typeI_TRD"/>
</dbReference>
<dbReference type="EMBL" id="JBIBEG010000001">
    <property type="protein sequence ID" value="MFF5894918.1"/>
    <property type="molecule type" value="Genomic_DNA"/>
</dbReference>
<evidence type="ECO:0000256" key="2">
    <source>
        <dbReference type="ARBA" id="ARBA00022747"/>
    </source>
</evidence>
<protein>
    <submittedName>
        <fullName evidence="5">Restriction endonuclease subunit S</fullName>
    </submittedName>
</protein>
<evidence type="ECO:0000313" key="5">
    <source>
        <dbReference type="EMBL" id="MFF5894918.1"/>
    </source>
</evidence>
<dbReference type="Pfam" id="PF01420">
    <property type="entry name" value="Methylase_S"/>
    <property type="match status" value="1"/>
</dbReference>